<keyword evidence="3" id="KW-1185">Reference proteome</keyword>
<evidence type="ECO:0000256" key="1">
    <source>
        <dbReference type="SAM" id="MobiDB-lite"/>
    </source>
</evidence>
<organism evidence="2 3">
    <name type="scientific">Dioscorea zingiberensis</name>
    <dbReference type="NCBI Taxonomy" id="325984"/>
    <lineage>
        <taxon>Eukaryota</taxon>
        <taxon>Viridiplantae</taxon>
        <taxon>Streptophyta</taxon>
        <taxon>Embryophyta</taxon>
        <taxon>Tracheophyta</taxon>
        <taxon>Spermatophyta</taxon>
        <taxon>Magnoliopsida</taxon>
        <taxon>Liliopsida</taxon>
        <taxon>Dioscoreales</taxon>
        <taxon>Dioscoreaceae</taxon>
        <taxon>Dioscorea</taxon>
    </lineage>
</organism>
<gene>
    <name evidence="2" type="ORF">J5N97_022999</name>
</gene>
<dbReference type="OrthoDB" id="722566at2759"/>
<reference evidence="2" key="1">
    <citation type="submission" date="2021-03" db="EMBL/GenBank/DDBJ databases">
        <authorList>
            <person name="Li Z."/>
            <person name="Yang C."/>
        </authorList>
    </citation>
    <scope>NUCLEOTIDE SEQUENCE</scope>
    <source>
        <strain evidence="2">Dzin_1.0</strain>
        <tissue evidence="2">Leaf</tissue>
    </source>
</reference>
<name>A0A9D5CCM4_9LILI</name>
<dbReference type="PANTHER" id="PTHR33917">
    <property type="entry name" value="PROTEIN EXECUTER 1, CHLOROPLASTIC"/>
    <property type="match status" value="1"/>
</dbReference>
<dbReference type="GO" id="GO:0042651">
    <property type="term" value="C:thylakoid membrane"/>
    <property type="evidence" value="ECO:0007669"/>
    <property type="project" value="TreeGrafter"/>
</dbReference>
<dbReference type="PANTHER" id="PTHR33917:SF3">
    <property type="entry name" value="PROTEIN EXECUTER 1, CHLOROPLASTIC"/>
    <property type="match status" value="1"/>
</dbReference>
<protein>
    <submittedName>
        <fullName evidence="2">Uncharacterized protein</fullName>
    </submittedName>
</protein>
<dbReference type="EMBL" id="JAGGNH010000006">
    <property type="protein sequence ID" value="KAJ0970122.1"/>
    <property type="molecule type" value="Genomic_DNA"/>
</dbReference>
<sequence>MASISAPSYLHAERSPARLIFTDRSCSFPAFSRSPARSSRHLESTLCRYSRGDASSPSGSGRRRWDTMIQDVLRKAVKRWDDYVNRSRNSGQKDAGNLDALKEEKMGEEVEWDWDRWNKHFAEVEEQERLVDALKLQLRIAAAIEDYKEAVKLKAAITIATKNDAVGTAISDLNRAIAEERYNDAAFLRDHAGVGLLGLMVKLSTLVQNMEDMLPEVTVPEYKQQAVYLKRNDRPSGGFQWEIPPKTKVSSLSPSDSSSDPHSDIYVEDLTAVEERDDDSDMVDGLAGIQNVLQDMIPV</sequence>
<evidence type="ECO:0000313" key="3">
    <source>
        <dbReference type="Proteomes" id="UP001085076"/>
    </source>
</evidence>
<comment type="caution">
    <text evidence="2">The sequence shown here is derived from an EMBL/GenBank/DDBJ whole genome shotgun (WGS) entry which is preliminary data.</text>
</comment>
<feature type="region of interest" description="Disordered" evidence="1">
    <location>
        <begin position="238"/>
        <end position="263"/>
    </location>
</feature>
<dbReference type="InterPro" id="IPR044680">
    <property type="entry name" value="EX1/2"/>
</dbReference>
<accession>A0A9D5CCM4</accession>
<reference evidence="2" key="2">
    <citation type="journal article" date="2022" name="Hortic Res">
        <title>The genome of Dioscorea zingiberensis sheds light on the biosynthesis, origin and evolution of the medicinally important diosgenin saponins.</title>
        <authorList>
            <person name="Li Y."/>
            <person name="Tan C."/>
            <person name="Li Z."/>
            <person name="Guo J."/>
            <person name="Li S."/>
            <person name="Chen X."/>
            <person name="Wang C."/>
            <person name="Dai X."/>
            <person name="Yang H."/>
            <person name="Song W."/>
            <person name="Hou L."/>
            <person name="Xu J."/>
            <person name="Tong Z."/>
            <person name="Xu A."/>
            <person name="Yuan X."/>
            <person name="Wang W."/>
            <person name="Yang Q."/>
            <person name="Chen L."/>
            <person name="Sun Z."/>
            <person name="Wang K."/>
            <person name="Pan B."/>
            <person name="Chen J."/>
            <person name="Bao Y."/>
            <person name="Liu F."/>
            <person name="Qi X."/>
            <person name="Gang D.R."/>
            <person name="Wen J."/>
            <person name="Li J."/>
        </authorList>
    </citation>
    <scope>NUCLEOTIDE SEQUENCE</scope>
    <source>
        <strain evidence="2">Dzin_1.0</strain>
    </source>
</reference>
<dbReference type="AlphaFoldDB" id="A0A9D5CCM4"/>
<dbReference type="Proteomes" id="UP001085076">
    <property type="component" value="Miscellaneous, Linkage group lg06"/>
</dbReference>
<dbReference type="GO" id="GO:0010343">
    <property type="term" value="P:singlet oxygen-mediated programmed cell death"/>
    <property type="evidence" value="ECO:0007669"/>
    <property type="project" value="InterPro"/>
</dbReference>
<proteinExistence type="predicted"/>
<evidence type="ECO:0000313" key="2">
    <source>
        <dbReference type="EMBL" id="KAJ0970122.1"/>
    </source>
</evidence>